<evidence type="ECO:0008006" key="4">
    <source>
        <dbReference type="Google" id="ProtNLM"/>
    </source>
</evidence>
<proteinExistence type="predicted"/>
<keyword evidence="1" id="KW-1133">Transmembrane helix</keyword>
<comment type="caution">
    <text evidence="2">The sequence shown here is derived from an EMBL/GenBank/DDBJ whole genome shotgun (WGS) entry which is preliminary data.</text>
</comment>
<protein>
    <recommendedName>
        <fullName evidence="4">Apolipoprotein N-acyltransferase</fullName>
    </recommendedName>
</protein>
<dbReference type="Proteomes" id="UP001139336">
    <property type="component" value="Unassembled WGS sequence"/>
</dbReference>
<name>A0A9X1QUQ4_9CORY</name>
<sequence length="113" mass="12523">MASPSESADRADRTPRQWWLPPAMALYVLVLPLLCHAFFARATAGWTILAAMLLGALAWGWLDARQFRFTWSFPSMMALVFWLSAALYYPEGAALYAFPVLGLALLGGKLGDR</sequence>
<dbReference type="AlphaFoldDB" id="A0A9X1QUQ4"/>
<organism evidence="2 3">
    <name type="scientific">Corynebacterium uropygiale</name>
    <dbReference type="NCBI Taxonomy" id="1775911"/>
    <lineage>
        <taxon>Bacteria</taxon>
        <taxon>Bacillati</taxon>
        <taxon>Actinomycetota</taxon>
        <taxon>Actinomycetes</taxon>
        <taxon>Mycobacteriales</taxon>
        <taxon>Corynebacteriaceae</taxon>
        <taxon>Corynebacterium</taxon>
    </lineage>
</organism>
<evidence type="ECO:0000256" key="1">
    <source>
        <dbReference type="SAM" id="Phobius"/>
    </source>
</evidence>
<feature type="transmembrane region" description="Helical" evidence="1">
    <location>
        <begin position="18"/>
        <end position="39"/>
    </location>
</feature>
<accession>A0A9X1QUQ4</accession>
<keyword evidence="1" id="KW-0472">Membrane</keyword>
<gene>
    <name evidence="2" type="ORF">L1O03_09225</name>
</gene>
<evidence type="ECO:0000313" key="3">
    <source>
        <dbReference type="Proteomes" id="UP001139336"/>
    </source>
</evidence>
<dbReference type="EMBL" id="JAKGSI010000004">
    <property type="protein sequence ID" value="MCF4007350.1"/>
    <property type="molecule type" value="Genomic_DNA"/>
</dbReference>
<feature type="transmembrane region" description="Helical" evidence="1">
    <location>
        <begin position="94"/>
        <end position="111"/>
    </location>
</feature>
<dbReference type="RefSeq" id="WP_236119486.1">
    <property type="nucleotide sequence ID" value="NZ_JAKGSI010000004.1"/>
</dbReference>
<feature type="transmembrane region" description="Helical" evidence="1">
    <location>
        <begin position="45"/>
        <end position="62"/>
    </location>
</feature>
<keyword evidence="1" id="KW-0812">Transmembrane</keyword>
<reference evidence="2" key="1">
    <citation type="submission" date="2022-01" db="EMBL/GenBank/DDBJ databases">
        <title>Corynebacterium sp. nov isolated from isolated from the feces of the greater white-fronted geese (Anser albifrons) at Poyang Lake, PR China.</title>
        <authorList>
            <person name="Liu Q."/>
        </authorList>
    </citation>
    <scope>NUCLEOTIDE SEQUENCE</scope>
    <source>
        <strain evidence="2">JCM 32435</strain>
    </source>
</reference>
<evidence type="ECO:0000313" key="2">
    <source>
        <dbReference type="EMBL" id="MCF4007350.1"/>
    </source>
</evidence>
<keyword evidence="3" id="KW-1185">Reference proteome</keyword>